<dbReference type="Pfam" id="PF04182">
    <property type="entry name" value="B-block_TFIIIC"/>
    <property type="match status" value="1"/>
</dbReference>
<evidence type="ECO:0000256" key="4">
    <source>
        <dbReference type="ARBA" id="ARBA00023163"/>
    </source>
</evidence>
<feature type="compositionally biased region" description="Polar residues" evidence="6">
    <location>
        <begin position="1663"/>
        <end position="1674"/>
    </location>
</feature>
<sequence>MIREIEEEVALEGLDGITLESLWFRLSERLKFPLPFTENFKNKLWKIILKRECFEFFEIAQPRKTVGRLDRAELIKGDPLAIEQVTEFYNIYSWCPVDDPEIRGSCQEFKTRRKLDKNDLQNMCYTELNNLYGNKLVIVASQKLRNNVLIPSNICRDVDINNHAYCMLERIGRSRYFGEATTGPFSINDVIKDVKLIHYFRMCLLANKLVCKQQISLKALKKSITISQLFHLPRFFFTLQSTQLRHIEILFSHLLTKNNNIASLDEVRNILHLASKTTISNIRARPEIFVYRQFPYSEVFPDAPREEYISKKGIEKKIVAVKLVDPNFDIFGLYKNDEIEQADEQGFLDVSNQEMNRSLLHQVIEKIQESKSEGISQTEIGNTFGLSKLNSRSVVRKAAKDKQITSYLKDEGRQRVAKFISKDYLKDKNKEIVNQVEKILNRTDENTTENIVTLDKCQNVLKSDQKSTTINEPCSSLMAQMHAIKTEPPGNVIKFVENESKNSENIFAVPKSPTIIQDDETFVIMPPDDCSFVDNIEKVKVTLRFLNNIPGIQKQFIGLKEAMAENKVSEKVLSRMNLILDVMKEKTVIDPINLLQILRQREVMLNFTEICCRKSMLTLCGKLAVDNLIKVIQMELISDTNVVNLIYFGEPNVTFDMRVWNSIIEEQKIQHFVKVPKPKIQKIEEPTLSLIEIQSQTSIGSVSVSGTGEFDAQSTRHENFPKFMKYRLFHEFLFYLIYNYPQDIEKIPIKRAIETWQQNNKNHIDYEEIEERISTCYSTDISWKMFIPPLNLQLEQYKNGWGYLRDIIHRIPLILFVKFIRISNYKLELQYEIDKYISHPIKCNYLLHFLPAKIRTEILKGRKFVAAISELCKRLSWMGLLQFGPARTKEVDQVHIYLNKNAMLLDTRSSDPGYMEISDKVYPKLSFHFDSSESLANYWTTMHDICVNTNINKKSTAIGNTIVLENLKTKLELVGALKAQTPESAPLNDIGEIPGDRKGAAGLDKMLMSHLKQSWSRTINKKKQKSQLDSYLTENTEKPIRKTKKKVNRSKSTAASSKHKTLLPSRNAGEGISSKSKIIRKVNPRKKTIKELKKKNELYDEVDKEALKVLKTLRVVWSPIEDKTLLLAKVAMKFAFPNEAQRSHYVNCTVVRDILHWRTNLALSKTSKACQRRIAFLMKNNKNKEYTSLLLEELRTNYDFMHKYNNFAERLKNLYSQEQIYTAVKIHIVEMIYRMHQIFLPEFFDNSLIASNNTITLPKTYDQLLHKFKIVNPRALIIDYTYYEPSNTTEIEVYKLSSLIHSAVCSTNDKVSNSYFLLETYKKFSDENLGAAVSQLRQLAVISLNKNQRSRDKVVLPYTISPFHLSNRYALQLMSVHVPVQLYDEYIASIRAISASSNKPYQIQKTNCGLLFMIAEMLNSGKIEISQDKKTETKTSNKRKTIFARFSENYQIMKHNQEKEENTNRLERSFRLPVDNNGDEKFIFHEDPLEIFFKLDSRYLHIFCILQSIDHHQRDGIDKWSIQEEKEECTFKHCILRADESFSIEIQKIACHSYKIIESILNNDEAGPSSYDENTLTKYNLVNFFDNFINKFSEDKITKMKKDVGKINLENFHHKVSTKFLLNAIQFLSQGIDAEDGAWLSEYKRISNKNDEEIFDDEEDGDTSTQSSSKIETNDANVNSKTVDTSLYDNLSKVLIKINDEENKEKCAIDGETFGRGLVPFSEQEKTKIINDINDSYVWMPYSLTTNTIENDLAKVVVSGGNKKFMEKLYQFIKTKCQNGASIEDILRHFGDNDKDRLHKTLDMFIKNKLILRAGVNETRFVHKEFAVFWLIDTFYLEKNDSDSIEPPAKKTKPDIEVTRVPSNHDEIAMDIETEITPTEEEKEKITEENRDLIRKSYFLFSKPWTRVGPLHRVLNRRCLDKWLGSILNHISINPGIRLIELSKKFNIITPVNVLNLCEILESIGCIKMMAYSPLDINIFSEYDGKDEEIVNATHLHKFNQIYIEISKDAIQRLTFFIGKKKYKLHFI</sequence>
<keyword evidence="2" id="KW-0597">Phosphoprotein</keyword>
<evidence type="ECO:0000313" key="10">
    <source>
        <dbReference type="EMBL" id="KAG5684622.1"/>
    </source>
</evidence>
<keyword evidence="4" id="KW-0804">Transcription</keyword>
<dbReference type="PANTHER" id="PTHR15180:SF1">
    <property type="entry name" value="GENERAL TRANSCRIPTION FACTOR 3C POLYPEPTIDE 1"/>
    <property type="match status" value="1"/>
</dbReference>
<feature type="region of interest" description="Disordered" evidence="6">
    <location>
        <begin position="1651"/>
        <end position="1674"/>
    </location>
</feature>
<protein>
    <recommendedName>
        <fullName evidence="12">B-block binding subunit of TFIIIC domain-containing protein</fullName>
    </recommendedName>
</protein>
<dbReference type="Pfam" id="PF24101">
    <property type="entry name" value="WHD_GTF3C1"/>
    <property type="match status" value="1"/>
</dbReference>
<keyword evidence="5" id="KW-0539">Nucleus</keyword>
<comment type="caution">
    <text evidence="10">The sequence shown here is derived from an EMBL/GenBank/DDBJ whole genome shotgun (WGS) entry which is preliminary data.</text>
</comment>
<evidence type="ECO:0000259" key="7">
    <source>
        <dbReference type="Pfam" id="PF04182"/>
    </source>
</evidence>
<feature type="domain" description="GTF3C1 extended winged-helix" evidence="9">
    <location>
        <begin position="569"/>
        <end position="667"/>
    </location>
</feature>
<dbReference type="GO" id="GO:0006384">
    <property type="term" value="P:transcription initiation at RNA polymerase III promoter"/>
    <property type="evidence" value="ECO:0007669"/>
    <property type="project" value="InterPro"/>
</dbReference>
<reference evidence="10" key="1">
    <citation type="submission" date="2021-03" db="EMBL/GenBank/DDBJ databases">
        <title>Chromosome level genome of the anhydrobiotic midge Polypedilum vanderplanki.</title>
        <authorList>
            <person name="Yoshida Y."/>
            <person name="Kikawada T."/>
            <person name="Gusev O."/>
        </authorList>
    </citation>
    <scope>NUCLEOTIDE SEQUENCE</scope>
    <source>
        <strain evidence="10">NIAS01</strain>
        <tissue evidence="10">Whole body or cell culture</tissue>
    </source>
</reference>
<evidence type="ECO:0000256" key="6">
    <source>
        <dbReference type="SAM" id="MobiDB-lite"/>
    </source>
</evidence>
<evidence type="ECO:0008006" key="12">
    <source>
        <dbReference type="Google" id="ProtNLM"/>
    </source>
</evidence>
<evidence type="ECO:0000256" key="2">
    <source>
        <dbReference type="ARBA" id="ARBA00022553"/>
    </source>
</evidence>
<dbReference type="EMBL" id="JADBJN010000001">
    <property type="protein sequence ID" value="KAG5684622.1"/>
    <property type="molecule type" value="Genomic_DNA"/>
</dbReference>
<evidence type="ECO:0000256" key="1">
    <source>
        <dbReference type="ARBA" id="ARBA00004123"/>
    </source>
</evidence>
<evidence type="ECO:0000313" key="11">
    <source>
        <dbReference type="Proteomes" id="UP001107558"/>
    </source>
</evidence>
<dbReference type="InterPro" id="IPR007309">
    <property type="entry name" value="TFIIIC_Bblock-bd"/>
</dbReference>
<dbReference type="OrthoDB" id="68020at2759"/>
<dbReference type="GO" id="GO:0042791">
    <property type="term" value="P:5S class rRNA transcription by RNA polymerase III"/>
    <property type="evidence" value="ECO:0007669"/>
    <property type="project" value="TreeGrafter"/>
</dbReference>
<dbReference type="InterPro" id="IPR056428">
    <property type="entry name" value="WH_GTF3C1"/>
</dbReference>
<evidence type="ECO:0000256" key="5">
    <source>
        <dbReference type="ARBA" id="ARBA00023242"/>
    </source>
</evidence>
<dbReference type="InterPro" id="IPR056467">
    <property type="entry name" value="eWH_GTF3C1"/>
</dbReference>
<comment type="subcellular location">
    <subcellularLocation>
        <location evidence="1">Nucleus</location>
    </subcellularLocation>
</comment>
<gene>
    <name evidence="10" type="ORF">PVAND_013845</name>
</gene>
<evidence type="ECO:0000259" key="8">
    <source>
        <dbReference type="Pfam" id="PF23704"/>
    </source>
</evidence>
<dbReference type="InterPro" id="IPR044210">
    <property type="entry name" value="Tfc3-like"/>
</dbReference>
<accession>A0A9J6CSJ2</accession>
<dbReference type="GO" id="GO:0005634">
    <property type="term" value="C:nucleus"/>
    <property type="evidence" value="ECO:0007669"/>
    <property type="project" value="UniProtKB-SubCell"/>
</dbReference>
<dbReference type="GO" id="GO:0000127">
    <property type="term" value="C:transcription factor TFIIIC complex"/>
    <property type="evidence" value="ECO:0007669"/>
    <property type="project" value="InterPro"/>
</dbReference>
<dbReference type="PANTHER" id="PTHR15180">
    <property type="entry name" value="GENERAL TRANSCRIPTION FACTOR 3C POLYPEPTIDE 1"/>
    <property type="match status" value="1"/>
</dbReference>
<proteinExistence type="predicted"/>
<feature type="region of interest" description="Disordered" evidence="6">
    <location>
        <begin position="1021"/>
        <end position="1073"/>
    </location>
</feature>
<feature type="domain" description="General transcription factor 3C polypeptide 1 winged-helix" evidence="8">
    <location>
        <begin position="7"/>
        <end position="149"/>
    </location>
</feature>
<keyword evidence="11" id="KW-1185">Reference proteome</keyword>
<dbReference type="Pfam" id="PF23704">
    <property type="entry name" value="WHD_GTF3C1_N"/>
    <property type="match status" value="1"/>
</dbReference>
<evidence type="ECO:0000259" key="9">
    <source>
        <dbReference type="Pfam" id="PF24101"/>
    </source>
</evidence>
<feature type="compositionally biased region" description="Acidic residues" evidence="6">
    <location>
        <begin position="1653"/>
        <end position="1662"/>
    </location>
</feature>
<evidence type="ECO:0000256" key="3">
    <source>
        <dbReference type="ARBA" id="ARBA00023125"/>
    </source>
</evidence>
<organism evidence="10 11">
    <name type="scientific">Polypedilum vanderplanki</name>
    <name type="common">Sleeping chironomid midge</name>
    <dbReference type="NCBI Taxonomy" id="319348"/>
    <lineage>
        <taxon>Eukaryota</taxon>
        <taxon>Metazoa</taxon>
        <taxon>Ecdysozoa</taxon>
        <taxon>Arthropoda</taxon>
        <taxon>Hexapoda</taxon>
        <taxon>Insecta</taxon>
        <taxon>Pterygota</taxon>
        <taxon>Neoptera</taxon>
        <taxon>Endopterygota</taxon>
        <taxon>Diptera</taxon>
        <taxon>Nematocera</taxon>
        <taxon>Chironomoidea</taxon>
        <taxon>Chironomidae</taxon>
        <taxon>Chironominae</taxon>
        <taxon>Polypedilum</taxon>
        <taxon>Polypedilum</taxon>
    </lineage>
</organism>
<name>A0A9J6CSJ2_POLVA</name>
<dbReference type="Proteomes" id="UP001107558">
    <property type="component" value="Chromosome 1"/>
</dbReference>
<keyword evidence="3" id="KW-0238">DNA-binding</keyword>
<feature type="domain" description="B-block binding subunit of TFIIIC" evidence="7">
    <location>
        <begin position="162"/>
        <end position="236"/>
    </location>
</feature>
<dbReference type="GO" id="GO:0003677">
    <property type="term" value="F:DNA binding"/>
    <property type="evidence" value="ECO:0007669"/>
    <property type="project" value="UniProtKB-KW"/>
</dbReference>